<keyword evidence="5" id="KW-0547">Nucleotide-binding</keyword>
<evidence type="ECO:0000256" key="4">
    <source>
        <dbReference type="PIRSR" id="PIRSR000188-1"/>
    </source>
</evidence>
<keyword evidence="3 5" id="KW-0520">NAD</keyword>
<dbReference type="SUPFAM" id="SSF53223">
    <property type="entry name" value="Aminoacid dehydrogenase-like, N-terminal domain"/>
    <property type="match status" value="1"/>
</dbReference>
<name>A0A7C5QXC2_9PROT</name>
<dbReference type="InterPro" id="IPR046346">
    <property type="entry name" value="Aminoacid_DH-like_N_sf"/>
</dbReference>
<feature type="binding site" evidence="5">
    <location>
        <begin position="179"/>
        <end position="184"/>
    </location>
    <ligand>
        <name>NAD(+)</name>
        <dbReference type="ChEBI" id="CHEBI:57540"/>
    </ligand>
</feature>
<evidence type="ECO:0000256" key="3">
    <source>
        <dbReference type="ARBA" id="ARBA00023027"/>
    </source>
</evidence>
<dbReference type="GO" id="GO:0016639">
    <property type="term" value="F:oxidoreductase activity, acting on the CH-NH2 group of donors, NAD or NADP as acceptor"/>
    <property type="evidence" value="ECO:0007669"/>
    <property type="project" value="InterPro"/>
</dbReference>
<dbReference type="Proteomes" id="UP000885830">
    <property type="component" value="Unassembled WGS sequence"/>
</dbReference>
<dbReference type="PANTHER" id="PTHR42722:SF1">
    <property type="entry name" value="VALINE DEHYDROGENASE"/>
    <property type="match status" value="1"/>
</dbReference>
<gene>
    <name evidence="8" type="ORF">ENJ42_09600</name>
</gene>
<organism evidence="8">
    <name type="scientific">Hellea balneolensis</name>
    <dbReference type="NCBI Taxonomy" id="287478"/>
    <lineage>
        <taxon>Bacteria</taxon>
        <taxon>Pseudomonadati</taxon>
        <taxon>Pseudomonadota</taxon>
        <taxon>Alphaproteobacteria</taxon>
        <taxon>Maricaulales</taxon>
        <taxon>Robiginitomaculaceae</taxon>
        <taxon>Hellea</taxon>
    </lineage>
</organism>
<dbReference type="GO" id="GO:0000166">
    <property type="term" value="F:nucleotide binding"/>
    <property type="evidence" value="ECO:0007669"/>
    <property type="project" value="UniProtKB-KW"/>
</dbReference>
<evidence type="ECO:0000256" key="2">
    <source>
        <dbReference type="ARBA" id="ARBA00023002"/>
    </source>
</evidence>
<evidence type="ECO:0000313" key="8">
    <source>
        <dbReference type="EMBL" id="HHL43862.1"/>
    </source>
</evidence>
<evidence type="ECO:0000256" key="5">
    <source>
        <dbReference type="PIRSR" id="PIRSR000188-2"/>
    </source>
</evidence>
<dbReference type="SMART" id="SM00839">
    <property type="entry name" value="ELFV_dehydrog"/>
    <property type="match status" value="1"/>
</dbReference>
<protein>
    <submittedName>
        <fullName evidence="8">Glu/Leu/Phe/Val dehydrogenase</fullName>
    </submittedName>
</protein>
<dbReference type="SUPFAM" id="SSF51735">
    <property type="entry name" value="NAD(P)-binding Rossmann-fold domains"/>
    <property type="match status" value="1"/>
</dbReference>
<feature type="active site" description="Proton donor/acceptor" evidence="4">
    <location>
        <position position="80"/>
    </location>
</feature>
<feature type="domain" description="Glutamate/phenylalanine/leucine/valine/L-tryptophan dehydrogenase C-terminal" evidence="7">
    <location>
        <begin position="144"/>
        <end position="344"/>
    </location>
</feature>
<dbReference type="InterPro" id="IPR006095">
    <property type="entry name" value="Glu/Leu/Phe/Val/Trp_DH"/>
</dbReference>
<dbReference type="Gene3D" id="3.40.50.720">
    <property type="entry name" value="NAD(P)-binding Rossmann-like Domain"/>
    <property type="match status" value="1"/>
</dbReference>
<dbReference type="CDD" id="cd01075">
    <property type="entry name" value="NAD_bind_Leu_Phe_Val_DH"/>
    <property type="match status" value="1"/>
</dbReference>
<reference evidence="8" key="1">
    <citation type="journal article" date="2020" name="mSystems">
        <title>Genome- and Community-Level Interaction Insights into Carbon Utilization and Element Cycling Functions of Hydrothermarchaeota in Hydrothermal Sediment.</title>
        <authorList>
            <person name="Zhou Z."/>
            <person name="Liu Y."/>
            <person name="Xu W."/>
            <person name="Pan J."/>
            <person name="Luo Z.H."/>
            <person name="Li M."/>
        </authorList>
    </citation>
    <scope>NUCLEOTIDE SEQUENCE [LARGE SCALE GENOMIC DNA]</scope>
    <source>
        <strain evidence="8">HyVt-485</strain>
    </source>
</reference>
<dbReference type="EMBL" id="DRMJ01000503">
    <property type="protein sequence ID" value="HHL43862.1"/>
    <property type="molecule type" value="Genomic_DNA"/>
</dbReference>
<dbReference type="AlphaFoldDB" id="A0A7C5QXC2"/>
<dbReference type="PANTHER" id="PTHR42722">
    <property type="entry name" value="LEUCINE DEHYDROGENASE"/>
    <property type="match status" value="1"/>
</dbReference>
<comment type="caution">
    <text evidence="8">The sequence shown here is derived from an EMBL/GenBank/DDBJ whole genome shotgun (WGS) entry which is preliminary data.</text>
</comment>
<evidence type="ECO:0000256" key="6">
    <source>
        <dbReference type="RuleBase" id="RU004417"/>
    </source>
</evidence>
<dbReference type="InterPro" id="IPR036291">
    <property type="entry name" value="NAD(P)-bd_dom_sf"/>
</dbReference>
<proteinExistence type="inferred from homology"/>
<keyword evidence="2 6" id="KW-0560">Oxidoreductase</keyword>
<dbReference type="InterPro" id="IPR016211">
    <property type="entry name" value="Glu/Phe/Leu/Val/Trp_DH_bac/arc"/>
</dbReference>
<evidence type="ECO:0000256" key="1">
    <source>
        <dbReference type="ARBA" id="ARBA00006382"/>
    </source>
</evidence>
<dbReference type="GO" id="GO:0006520">
    <property type="term" value="P:amino acid metabolic process"/>
    <property type="evidence" value="ECO:0007669"/>
    <property type="project" value="InterPro"/>
</dbReference>
<accession>A0A7C5QXC2</accession>
<dbReference type="Pfam" id="PF02812">
    <property type="entry name" value="ELFV_dehydrog_N"/>
    <property type="match status" value="1"/>
</dbReference>
<comment type="similarity">
    <text evidence="1 6">Belongs to the Glu/Leu/Phe/Val dehydrogenases family.</text>
</comment>
<dbReference type="PRINTS" id="PR00082">
    <property type="entry name" value="GLFDHDRGNASE"/>
</dbReference>
<dbReference type="Gene3D" id="3.40.50.10860">
    <property type="entry name" value="Leucine Dehydrogenase, chain A, domain 1"/>
    <property type="match status" value="1"/>
</dbReference>
<dbReference type="Pfam" id="PF00208">
    <property type="entry name" value="ELFV_dehydrog"/>
    <property type="match status" value="1"/>
</dbReference>
<dbReference type="InterPro" id="IPR006096">
    <property type="entry name" value="Glu/Leu/Phe/Val/Trp_DH_C"/>
</dbReference>
<evidence type="ECO:0000259" key="7">
    <source>
        <dbReference type="SMART" id="SM00839"/>
    </source>
</evidence>
<dbReference type="InterPro" id="IPR006097">
    <property type="entry name" value="Glu/Leu/Phe/Val/Trp_DH_dimer"/>
</dbReference>
<dbReference type="PIRSF" id="PIRSF000188">
    <property type="entry name" value="Phe_leu_dh"/>
    <property type="match status" value="1"/>
</dbReference>
<sequence>MSVFENTAYDAHEAVHAFYDDKSGLKGFIAVHSTHCGPSAGGVRFWRYDNSTEALTDVLRLSRGMSFKNAMAGLNLGGGKAVVMIPEGGYDRAALFRAFGRFLNRTGGHYYTAEDVGMTPADMREIKKETDFVAGLDEGEAASGDPSPVTADGVFRCIKLGAKRKFGQPLNGMTVAIQGLGHVGMGVCEHLHDAGARLIATDINPDAVSEVQSRFGAVIVAPDDIYGVKADVFSPCALGATLNEVTIPTLKAKVIAGAANNQLSTPAMGQALVDRGILYCPDYVVNAGGIINVAGEIEGHYSKAWVEDKLEGIVKTLSQIIDLAEASGRPTSDIADEMAMRRIGR</sequence>